<dbReference type="Gene3D" id="3.30.70.270">
    <property type="match status" value="1"/>
</dbReference>
<keyword evidence="2" id="KW-0472">Membrane</keyword>
<feature type="domain" description="GGDEF" evidence="3">
    <location>
        <begin position="314"/>
        <end position="453"/>
    </location>
</feature>
<dbReference type="Pfam" id="PF00990">
    <property type="entry name" value="GGDEF"/>
    <property type="match status" value="1"/>
</dbReference>
<dbReference type="SMART" id="SM00267">
    <property type="entry name" value="GGDEF"/>
    <property type="match status" value="1"/>
</dbReference>
<feature type="transmembrane region" description="Helical" evidence="2">
    <location>
        <begin position="156"/>
        <end position="175"/>
    </location>
</feature>
<dbReference type="PANTHER" id="PTHR45138:SF9">
    <property type="entry name" value="DIGUANYLATE CYCLASE DGCM-RELATED"/>
    <property type="match status" value="1"/>
</dbReference>
<feature type="compositionally biased region" description="Basic and acidic residues" evidence="1">
    <location>
        <begin position="17"/>
        <end position="29"/>
    </location>
</feature>
<dbReference type="InterPro" id="IPR050469">
    <property type="entry name" value="Diguanylate_Cyclase"/>
</dbReference>
<organism evidence="4 5">
    <name type="scientific">Haloechinothrix salitolerans</name>
    <dbReference type="NCBI Taxonomy" id="926830"/>
    <lineage>
        <taxon>Bacteria</taxon>
        <taxon>Bacillati</taxon>
        <taxon>Actinomycetota</taxon>
        <taxon>Actinomycetes</taxon>
        <taxon>Pseudonocardiales</taxon>
        <taxon>Pseudonocardiaceae</taxon>
        <taxon>Haloechinothrix</taxon>
    </lineage>
</organism>
<sequence length="480" mass="52237">MTERVAPHGSGTAPPGSEHRAAREKRGVRESASAAIKATHPRNWELWTLRPRVLVFLAVWEPLTLALVIWGIAISEPATATDWLRFASLAACATAHIQLTRRQEERRRSRLARVFIDLTGIWIFPAALLLPMGITVLLMVLVGAQRWFNWRRPPHRFLFTSFTTAAAAAVAHWLFRALDPTALTALSDQNSAVEFGYLAIAGFVYAAIQALAVAAVLALSSYTRPTMRTMFGSMTDNLLDVGTIGVGAINAVLLVYLPPAIVVLVLVSVLGNRLAEISQLQDDARTDAKTGLLNMRGWSESAARAFDRTRRSDGHLALLMIDLDHFKWINDTYGHPAGDEVILTVGRLLQKIVRPADVVGRFGGEEFVVLLLDTHSPAAHRAAERVRSAIAELEIRTTGRRGAATTITNRTTSIGVAVYPDHGSTLDGLLHAADAAVYEAKETGRNQVRFAVTPPRSEGGDHAKDRVNGASSPPADRIAE</sequence>
<accession>A0ABW2C5P6</accession>
<feature type="transmembrane region" description="Helical" evidence="2">
    <location>
        <begin position="121"/>
        <end position="144"/>
    </location>
</feature>
<feature type="region of interest" description="Disordered" evidence="1">
    <location>
        <begin position="1"/>
        <end position="34"/>
    </location>
</feature>
<feature type="region of interest" description="Disordered" evidence="1">
    <location>
        <begin position="451"/>
        <end position="480"/>
    </location>
</feature>
<reference evidence="5" key="1">
    <citation type="journal article" date="2019" name="Int. J. Syst. Evol. Microbiol.">
        <title>The Global Catalogue of Microorganisms (GCM) 10K type strain sequencing project: providing services to taxonomists for standard genome sequencing and annotation.</title>
        <authorList>
            <consortium name="The Broad Institute Genomics Platform"/>
            <consortium name="The Broad Institute Genome Sequencing Center for Infectious Disease"/>
            <person name="Wu L."/>
            <person name="Ma J."/>
        </authorList>
    </citation>
    <scope>NUCLEOTIDE SEQUENCE [LARGE SCALE GENOMIC DNA]</scope>
    <source>
        <strain evidence="5">KCTC 32255</strain>
    </source>
</reference>
<feature type="transmembrane region" description="Helical" evidence="2">
    <location>
        <begin position="241"/>
        <end position="270"/>
    </location>
</feature>
<dbReference type="InterPro" id="IPR029787">
    <property type="entry name" value="Nucleotide_cyclase"/>
</dbReference>
<evidence type="ECO:0000256" key="1">
    <source>
        <dbReference type="SAM" id="MobiDB-lite"/>
    </source>
</evidence>
<dbReference type="InterPro" id="IPR043128">
    <property type="entry name" value="Rev_trsase/Diguanyl_cyclase"/>
</dbReference>
<dbReference type="CDD" id="cd01949">
    <property type="entry name" value="GGDEF"/>
    <property type="match status" value="1"/>
</dbReference>
<feature type="transmembrane region" description="Helical" evidence="2">
    <location>
        <begin position="53"/>
        <end position="74"/>
    </location>
</feature>
<dbReference type="EMBL" id="JBHSXX010000001">
    <property type="protein sequence ID" value="MFC6870398.1"/>
    <property type="molecule type" value="Genomic_DNA"/>
</dbReference>
<evidence type="ECO:0000313" key="5">
    <source>
        <dbReference type="Proteomes" id="UP001596337"/>
    </source>
</evidence>
<dbReference type="InterPro" id="IPR000160">
    <property type="entry name" value="GGDEF_dom"/>
</dbReference>
<dbReference type="SUPFAM" id="SSF55073">
    <property type="entry name" value="Nucleotide cyclase"/>
    <property type="match status" value="1"/>
</dbReference>
<keyword evidence="2" id="KW-1133">Transmembrane helix</keyword>
<dbReference type="PANTHER" id="PTHR45138">
    <property type="entry name" value="REGULATORY COMPONENTS OF SENSORY TRANSDUCTION SYSTEM"/>
    <property type="match status" value="1"/>
</dbReference>
<evidence type="ECO:0000259" key="3">
    <source>
        <dbReference type="PROSITE" id="PS50887"/>
    </source>
</evidence>
<evidence type="ECO:0000313" key="4">
    <source>
        <dbReference type="EMBL" id="MFC6870398.1"/>
    </source>
</evidence>
<proteinExistence type="predicted"/>
<evidence type="ECO:0000256" key="2">
    <source>
        <dbReference type="SAM" id="Phobius"/>
    </source>
</evidence>
<dbReference type="PROSITE" id="PS50887">
    <property type="entry name" value="GGDEF"/>
    <property type="match status" value="1"/>
</dbReference>
<feature type="compositionally biased region" description="Basic and acidic residues" evidence="1">
    <location>
        <begin position="458"/>
        <end position="467"/>
    </location>
</feature>
<dbReference type="Proteomes" id="UP001596337">
    <property type="component" value="Unassembled WGS sequence"/>
</dbReference>
<dbReference type="NCBIfam" id="TIGR00254">
    <property type="entry name" value="GGDEF"/>
    <property type="match status" value="1"/>
</dbReference>
<keyword evidence="2" id="KW-0812">Transmembrane</keyword>
<dbReference type="RefSeq" id="WP_345395203.1">
    <property type="nucleotide sequence ID" value="NZ_BAABLA010000023.1"/>
</dbReference>
<keyword evidence="5" id="KW-1185">Reference proteome</keyword>
<name>A0ABW2C5P6_9PSEU</name>
<comment type="caution">
    <text evidence="4">The sequence shown here is derived from an EMBL/GenBank/DDBJ whole genome shotgun (WGS) entry which is preliminary data.</text>
</comment>
<feature type="transmembrane region" description="Helical" evidence="2">
    <location>
        <begin position="195"/>
        <end position="220"/>
    </location>
</feature>
<protein>
    <submittedName>
        <fullName evidence="4">GGDEF domain-containing protein</fullName>
    </submittedName>
</protein>
<gene>
    <name evidence="4" type="ORF">ACFQGD_24995</name>
</gene>